<dbReference type="InterPro" id="IPR014001">
    <property type="entry name" value="Helicase_ATP-bd"/>
</dbReference>
<evidence type="ECO:0000256" key="3">
    <source>
        <dbReference type="SAM" id="MobiDB-lite"/>
    </source>
</evidence>
<dbReference type="Pfam" id="PF04408">
    <property type="entry name" value="WHD_HA2"/>
    <property type="match status" value="1"/>
</dbReference>
<dbReference type="SMART" id="SM00847">
    <property type="entry name" value="HA2"/>
    <property type="match status" value="1"/>
</dbReference>
<dbReference type="SMART" id="SM00490">
    <property type="entry name" value="HELICc"/>
    <property type="match status" value="1"/>
</dbReference>
<dbReference type="OrthoDB" id="10253254at2759"/>
<sequence length="771" mass="90362">MRELPILKYKHEIKKLIKKNNLIIIKGETGCGKTTQVPQIINEIFFDKKEKKYDNIKHKNDEKKKRKEKKKMLISLPRRVATITVAERVSKEMKRGDIGNYVGYTIRFKNVCSDKTRIKFVTDGILIREIMNDPLLKKYKFLILDEIHERSIRTDVLLGYTKILLQKRKKIKIILMSATTTRTNQINTHDINEIDEQNNLQTDNISMNNINEDIKKTEDKSLGDILVFLPGQEEIEMVNIMLKEKLKIIYKGNLLNKLMKERNNYNNQNDFQNKINNKFNTDDHILNEICFHFGKTEIMPDKIYNMKILQLYSSLPNKKQKVIFEPVPPNTRKVILSTNIAETSVTIPNIKYVIDSGKVKIKYFDVNRGSNVLRVTQISKDSAIQRSGRAGREAPGQVYRIYTKEEYENMNPFLIPEIFRSDLTQIYLELKAMNINNPLEFNFPENPRKELFVHSAKMLFKINAIDMNNNLTDLGKKLCLFPLNPIYANILLCSIEFNCIDEIATIVALLNCDSIFLNYNFYEDLDTLNNDSLDKKKNNNEQKKIVQKNSVEDSKENINKLENYDKKKGKNNNLEPYDDDHDDNDSNNNDDDMGEKKMNDKNKLINVARRKLIHPDGDHLTLLHIFYLWQEADIKEKKHFCNIYALNNEILQQVEKIKIQLLEIMKNKMKIEIPKKLHMHKWDQILICLCKACFFNIAKSTSNTNVYINLVNKTKIRIHPSSTLFNSYIKPTFIFYSDIVQTKRLYARIVTKIEADWLLKYVSAKFQVAKS</sequence>
<dbReference type="InterPro" id="IPR011709">
    <property type="entry name" value="DEAD-box_helicase_OB_fold"/>
</dbReference>
<dbReference type="GO" id="GO:0000390">
    <property type="term" value="P:spliceosomal complex disassembly"/>
    <property type="evidence" value="ECO:0007669"/>
    <property type="project" value="TreeGrafter"/>
</dbReference>
<dbReference type="SUPFAM" id="SSF52540">
    <property type="entry name" value="P-loop containing nucleoside triphosphate hydrolases"/>
    <property type="match status" value="1"/>
</dbReference>
<dbReference type="InterPro" id="IPR007502">
    <property type="entry name" value="Helicase-assoc_dom"/>
</dbReference>
<dbReference type="CDD" id="cd17917">
    <property type="entry name" value="DEXHc_RHA-like"/>
    <property type="match status" value="1"/>
</dbReference>
<evidence type="ECO:0008006" key="8">
    <source>
        <dbReference type="Google" id="ProtNLM"/>
    </source>
</evidence>
<dbReference type="InterPro" id="IPR048333">
    <property type="entry name" value="HA2_WH"/>
</dbReference>
<evidence type="ECO:0000256" key="2">
    <source>
        <dbReference type="ARBA" id="ARBA00022840"/>
    </source>
</evidence>
<dbReference type="InterPro" id="IPR027417">
    <property type="entry name" value="P-loop_NTPase"/>
</dbReference>
<dbReference type="AlphaFoldDB" id="A0A0L7KIZ6"/>
<evidence type="ECO:0000313" key="6">
    <source>
        <dbReference type="EMBL" id="KOB63297.1"/>
    </source>
</evidence>
<dbReference type="GO" id="GO:0071013">
    <property type="term" value="C:catalytic step 2 spliceosome"/>
    <property type="evidence" value="ECO:0007669"/>
    <property type="project" value="TreeGrafter"/>
</dbReference>
<evidence type="ECO:0000259" key="4">
    <source>
        <dbReference type="PROSITE" id="PS51192"/>
    </source>
</evidence>
<evidence type="ECO:0000256" key="1">
    <source>
        <dbReference type="ARBA" id="ARBA00022741"/>
    </source>
</evidence>
<keyword evidence="2" id="KW-0067">ATP-binding</keyword>
<dbReference type="PROSITE" id="PS51192">
    <property type="entry name" value="HELICASE_ATP_BIND_1"/>
    <property type="match status" value="1"/>
</dbReference>
<dbReference type="Pfam" id="PF21010">
    <property type="entry name" value="HA2_C"/>
    <property type="match status" value="1"/>
</dbReference>
<dbReference type="Proteomes" id="UP000054289">
    <property type="component" value="Unassembled WGS sequence"/>
</dbReference>
<dbReference type="InterPro" id="IPR001650">
    <property type="entry name" value="Helicase_C-like"/>
</dbReference>
<feature type="compositionally biased region" description="Basic and acidic residues" evidence="3">
    <location>
        <begin position="532"/>
        <end position="566"/>
    </location>
</feature>
<dbReference type="CDD" id="cd18791">
    <property type="entry name" value="SF2_C_RHA"/>
    <property type="match status" value="1"/>
</dbReference>
<dbReference type="GO" id="GO:0005524">
    <property type="term" value="F:ATP binding"/>
    <property type="evidence" value="ECO:0007669"/>
    <property type="project" value="UniProtKB-KW"/>
</dbReference>
<dbReference type="InterPro" id="IPR011545">
    <property type="entry name" value="DEAD/DEAH_box_helicase_dom"/>
</dbReference>
<dbReference type="EMBL" id="CH672165">
    <property type="protein sequence ID" value="KOB63297.1"/>
    <property type="molecule type" value="Genomic_DNA"/>
</dbReference>
<feature type="domain" description="Helicase C-terminal" evidence="5">
    <location>
        <begin position="209"/>
        <end position="434"/>
    </location>
</feature>
<dbReference type="GO" id="GO:0004386">
    <property type="term" value="F:helicase activity"/>
    <property type="evidence" value="ECO:0007669"/>
    <property type="project" value="TreeGrafter"/>
</dbReference>
<evidence type="ECO:0000313" key="7">
    <source>
        <dbReference type="Proteomes" id="UP000054289"/>
    </source>
</evidence>
<feature type="region of interest" description="Disordered" evidence="3">
    <location>
        <begin position="532"/>
        <end position="598"/>
    </location>
</feature>
<proteinExistence type="predicted"/>
<dbReference type="SMART" id="SM00487">
    <property type="entry name" value="DEXDc"/>
    <property type="match status" value="1"/>
</dbReference>
<protein>
    <recommendedName>
        <fullName evidence="8">ATP-dependent RNA helicase prh1</fullName>
    </recommendedName>
</protein>
<gene>
    <name evidence="6" type="ORF">PFHG_04999</name>
</gene>
<dbReference type="KEGG" id="pfh:PFHG_04999"/>
<dbReference type="Pfam" id="PF00270">
    <property type="entry name" value="DEAD"/>
    <property type="match status" value="1"/>
</dbReference>
<feature type="domain" description="Helicase ATP-binding" evidence="4">
    <location>
        <begin position="14"/>
        <end position="198"/>
    </location>
</feature>
<dbReference type="Gene3D" id="1.20.120.1080">
    <property type="match status" value="1"/>
</dbReference>
<reference evidence="6 7" key="1">
    <citation type="submission" date="2006-03" db="EMBL/GenBank/DDBJ databases">
        <title>Annotation of Plasmodium falciparum HB3.</title>
        <authorList>
            <consortium name="The Broad Institute Genome Sequencing Platform"/>
            <person name="Volkman S.K."/>
            <person name="Neafsey D.E."/>
            <person name="Dash A.P."/>
            <person name="Chitnis C.E."/>
            <person name="Hartl D.L."/>
            <person name="Young S.K."/>
            <person name="Zeng Q."/>
            <person name="Koehrsen M."/>
            <person name="Alvarado L."/>
            <person name="Berlin A."/>
            <person name="Borenstein D."/>
            <person name="Chapman S.B."/>
            <person name="Chen Z."/>
            <person name="Engels R."/>
            <person name="Freedman E."/>
            <person name="Gellesch M."/>
            <person name="Goldberg J."/>
            <person name="Griggs A."/>
            <person name="Gujja S."/>
            <person name="Heilman E.R."/>
            <person name="Heiman D.I."/>
            <person name="Howarth C."/>
            <person name="Jen D."/>
            <person name="Larson L."/>
            <person name="Mehta T."/>
            <person name="Neiman D."/>
            <person name="Park D."/>
            <person name="Pearson M."/>
            <person name="Roberts A."/>
            <person name="Saif S."/>
            <person name="Shea T."/>
            <person name="Shenoy N."/>
            <person name="Sisk P."/>
            <person name="Stolte C."/>
            <person name="Sykes S."/>
            <person name="Walk T."/>
            <person name="White J."/>
            <person name="Yandava C."/>
            <person name="Haas B."/>
            <person name="Henn M.R."/>
            <person name="Nusbaum C."/>
            <person name="Birren B."/>
        </authorList>
    </citation>
    <scope>NUCLEOTIDE SEQUENCE [LARGE SCALE GENOMIC DNA]</scope>
    <source>
        <strain evidence="6">HB3</strain>
    </source>
</reference>
<dbReference type="GO" id="GO:0003723">
    <property type="term" value="F:RNA binding"/>
    <property type="evidence" value="ECO:0007669"/>
    <property type="project" value="TreeGrafter"/>
</dbReference>
<dbReference type="Pfam" id="PF07717">
    <property type="entry name" value="OB_NTP_bind"/>
    <property type="match status" value="1"/>
</dbReference>
<evidence type="ECO:0000259" key="5">
    <source>
        <dbReference type="PROSITE" id="PS51194"/>
    </source>
</evidence>
<dbReference type="PROSITE" id="PS51194">
    <property type="entry name" value="HELICASE_CTER"/>
    <property type="match status" value="1"/>
</dbReference>
<dbReference type="Pfam" id="PF00271">
    <property type="entry name" value="Helicase_C"/>
    <property type="match status" value="1"/>
</dbReference>
<keyword evidence="1" id="KW-0547">Nucleotide-binding</keyword>
<name>A0A0L7KIZ6_PLAFX</name>
<feature type="compositionally biased region" description="Acidic residues" evidence="3">
    <location>
        <begin position="576"/>
        <end position="593"/>
    </location>
</feature>
<dbReference type="Gene3D" id="3.40.50.300">
    <property type="entry name" value="P-loop containing nucleotide triphosphate hydrolases"/>
    <property type="match status" value="2"/>
</dbReference>
<dbReference type="PANTHER" id="PTHR18934:SF85">
    <property type="entry name" value="ATP-DEPENDENT RNA HELICASE DHX8"/>
    <property type="match status" value="1"/>
</dbReference>
<reference evidence="7" key="2">
    <citation type="submission" date="2006-03" db="EMBL/GenBank/DDBJ databases">
        <title>The genome sequence of the Plasmodium falciparum HB3.</title>
        <authorList>
            <consortium name="The Broad Institute Genome Sequencing Platform"/>
            <person name="Birren B."/>
            <person name="Lander E."/>
            <person name="Galagan J."/>
            <person name="Nusbaum C."/>
            <person name="Devon K."/>
            <person name="Henn M."/>
            <person name="Jaffe D."/>
            <person name="Butler J."/>
            <person name="Alvarez P."/>
            <person name="Gnerre S."/>
            <person name="Grabherr M."/>
            <person name="Kleber M."/>
            <person name="Mauceli E."/>
            <person name="Brockman W."/>
            <person name="MacCallum I.A."/>
            <person name="Rounsley S."/>
            <person name="Young S."/>
            <person name="LaButti K."/>
            <person name="Pushparaj V."/>
            <person name="DeCaprio D."/>
            <person name="Crawford M."/>
            <person name="Koehrsen M."/>
            <person name="Engels R."/>
            <person name="Montgomery P."/>
            <person name="Pearson M."/>
            <person name="Howarth C."/>
            <person name="Larson L."/>
            <person name="Luoma S."/>
            <person name="White J."/>
            <person name="Kodira C."/>
            <person name="Zeng Q."/>
            <person name="Oleary S."/>
            <person name="Yandava C."/>
            <person name="Alvarado L."/>
            <person name="Wirth D."/>
            <person name="Volkman S."/>
            <person name="Hartl D."/>
        </authorList>
    </citation>
    <scope>NUCLEOTIDE SEQUENCE [LARGE SCALE GENOMIC DNA]</scope>
</reference>
<dbReference type="PANTHER" id="PTHR18934">
    <property type="entry name" value="ATP-DEPENDENT RNA HELICASE"/>
    <property type="match status" value="1"/>
</dbReference>
<accession>A0A0L7KIZ6</accession>
<organism evidence="6 7">
    <name type="scientific">Plasmodium falciparum (isolate HB3)</name>
    <dbReference type="NCBI Taxonomy" id="137071"/>
    <lineage>
        <taxon>Eukaryota</taxon>
        <taxon>Sar</taxon>
        <taxon>Alveolata</taxon>
        <taxon>Apicomplexa</taxon>
        <taxon>Aconoidasida</taxon>
        <taxon>Haemosporida</taxon>
        <taxon>Plasmodiidae</taxon>
        <taxon>Plasmodium</taxon>
        <taxon>Plasmodium (Laverania)</taxon>
    </lineage>
</organism>